<accession>A0A286GRS1</accession>
<evidence type="ECO:0000313" key="7">
    <source>
        <dbReference type="EMBL" id="SOD97634.1"/>
    </source>
</evidence>
<evidence type="ECO:0000259" key="5">
    <source>
        <dbReference type="Pfam" id="PF01709"/>
    </source>
</evidence>
<dbReference type="AlphaFoldDB" id="A0A286GRS1"/>
<evidence type="ECO:0000256" key="1">
    <source>
        <dbReference type="ARBA" id="ARBA00008724"/>
    </source>
</evidence>
<dbReference type="InterPro" id="IPR029072">
    <property type="entry name" value="YebC-like"/>
</dbReference>
<protein>
    <recommendedName>
        <fullName evidence="4">Probable transcriptional regulatory protein SAMN05421508_10731</fullName>
    </recommendedName>
</protein>
<comment type="subcellular location">
    <subcellularLocation>
        <location evidence="4">Cytoplasm</location>
    </subcellularLocation>
</comment>
<proteinExistence type="inferred from homology"/>
<keyword evidence="4 7" id="KW-0238">DNA-binding</keyword>
<dbReference type="InterPro" id="IPR049083">
    <property type="entry name" value="TACO1_YebC_N"/>
</dbReference>
<evidence type="ECO:0000256" key="2">
    <source>
        <dbReference type="ARBA" id="ARBA00023015"/>
    </source>
</evidence>
<dbReference type="NCBIfam" id="NF001030">
    <property type="entry name" value="PRK00110.1"/>
    <property type="match status" value="1"/>
</dbReference>
<dbReference type="Gene3D" id="1.10.10.200">
    <property type="match status" value="1"/>
</dbReference>
<dbReference type="Proteomes" id="UP000219621">
    <property type="component" value="Unassembled WGS sequence"/>
</dbReference>
<dbReference type="GO" id="GO:0005737">
    <property type="term" value="C:cytoplasm"/>
    <property type="evidence" value="ECO:0007669"/>
    <property type="project" value="UniProtKB-SubCell"/>
</dbReference>
<evidence type="ECO:0000313" key="8">
    <source>
        <dbReference type="Proteomes" id="UP000219621"/>
    </source>
</evidence>
<organism evidence="7 8">
    <name type="scientific">Caenispirillum bisanense</name>
    <dbReference type="NCBI Taxonomy" id="414052"/>
    <lineage>
        <taxon>Bacteria</taxon>
        <taxon>Pseudomonadati</taxon>
        <taxon>Pseudomonadota</taxon>
        <taxon>Alphaproteobacteria</taxon>
        <taxon>Rhodospirillales</taxon>
        <taxon>Novispirillaceae</taxon>
        <taxon>Caenispirillum</taxon>
    </lineage>
</organism>
<dbReference type="GO" id="GO:0003677">
    <property type="term" value="F:DNA binding"/>
    <property type="evidence" value="ECO:0007669"/>
    <property type="project" value="UniProtKB-UniRule"/>
</dbReference>
<gene>
    <name evidence="7" type="ORF">SAMN05421508_10731</name>
</gene>
<dbReference type="InterPro" id="IPR017856">
    <property type="entry name" value="Integrase-like_N"/>
</dbReference>
<dbReference type="InterPro" id="IPR026564">
    <property type="entry name" value="Transcrip_reg_TACO1-like_dom3"/>
</dbReference>
<evidence type="ECO:0000256" key="4">
    <source>
        <dbReference type="HAMAP-Rule" id="MF_00693"/>
    </source>
</evidence>
<feature type="domain" description="TACO1/YebC-like second and third" evidence="5">
    <location>
        <begin position="82"/>
        <end position="234"/>
    </location>
</feature>
<feature type="domain" description="TACO1/YebC-like N-terminal" evidence="6">
    <location>
        <begin position="5"/>
        <end position="73"/>
    </location>
</feature>
<dbReference type="RefSeq" id="WP_097280148.1">
    <property type="nucleotide sequence ID" value="NZ_OCNJ01000007.1"/>
</dbReference>
<dbReference type="FunFam" id="1.10.10.200:FF:000002">
    <property type="entry name" value="Probable transcriptional regulatory protein CLM62_37755"/>
    <property type="match status" value="1"/>
</dbReference>
<dbReference type="PANTHER" id="PTHR12532:SF0">
    <property type="entry name" value="TRANSLATIONAL ACTIVATOR OF CYTOCHROME C OXIDASE 1"/>
    <property type="match status" value="1"/>
</dbReference>
<name>A0A286GRS1_9PROT</name>
<dbReference type="InterPro" id="IPR048300">
    <property type="entry name" value="TACO1_YebC-like_2nd/3rd_dom"/>
</dbReference>
<dbReference type="Pfam" id="PF20772">
    <property type="entry name" value="TACO1_YebC_N"/>
    <property type="match status" value="1"/>
</dbReference>
<keyword evidence="3 4" id="KW-0804">Transcription</keyword>
<dbReference type="SUPFAM" id="SSF75625">
    <property type="entry name" value="YebC-like"/>
    <property type="match status" value="1"/>
</dbReference>
<dbReference type="PANTHER" id="PTHR12532">
    <property type="entry name" value="TRANSLATIONAL ACTIVATOR OF CYTOCHROME C OXIDASE 1"/>
    <property type="match status" value="1"/>
</dbReference>
<evidence type="ECO:0000259" key="6">
    <source>
        <dbReference type="Pfam" id="PF20772"/>
    </source>
</evidence>
<dbReference type="GO" id="GO:0006355">
    <property type="term" value="P:regulation of DNA-templated transcription"/>
    <property type="evidence" value="ECO:0007669"/>
    <property type="project" value="UniProtKB-UniRule"/>
</dbReference>
<keyword evidence="4" id="KW-0963">Cytoplasm</keyword>
<dbReference type="HAMAP" id="MF_00693">
    <property type="entry name" value="Transcrip_reg_TACO1"/>
    <property type="match status" value="1"/>
</dbReference>
<keyword evidence="8" id="KW-1185">Reference proteome</keyword>
<dbReference type="Gene3D" id="3.30.70.980">
    <property type="match status" value="2"/>
</dbReference>
<dbReference type="EMBL" id="OCNJ01000007">
    <property type="protein sequence ID" value="SOD97634.1"/>
    <property type="molecule type" value="Genomic_DNA"/>
</dbReference>
<dbReference type="OrthoDB" id="9781053at2"/>
<dbReference type="Pfam" id="PF01709">
    <property type="entry name" value="Transcrip_reg"/>
    <property type="match status" value="1"/>
</dbReference>
<comment type="similarity">
    <text evidence="1 4">Belongs to the TACO1 family.</text>
</comment>
<keyword evidence="2 4" id="KW-0805">Transcription regulation</keyword>
<sequence>MAGHSKFKNIMHRKGAQDAKRAKVFTKLAKEITVAAKTGLPEPDKNPRLRAAIAAARAQSMPKDNIDRAIKRALPGGDSAEYSEVTYEGMGPGNVSVIVETLTDNRNRTAADVRAAFTKYGSGLSTVAFNFERVGLIQYPAAKGDADTILEAAIEAGAQDVESDEEAHSIYTAPDDLSAVRDALEEKLGEPDVTRLDWKPLTLVDITDADQAKSLMKFLDVLEDNDDVQRVSANYSIADELAESLDA</sequence>
<dbReference type="NCBIfam" id="NF009044">
    <property type="entry name" value="PRK12378.1"/>
    <property type="match status" value="1"/>
</dbReference>
<dbReference type="NCBIfam" id="TIGR01033">
    <property type="entry name" value="YebC/PmpR family DNA-binding transcriptional regulator"/>
    <property type="match status" value="1"/>
</dbReference>
<evidence type="ECO:0000256" key="3">
    <source>
        <dbReference type="ARBA" id="ARBA00023163"/>
    </source>
</evidence>
<dbReference type="InterPro" id="IPR002876">
    <property type="entry name" value="Transcrip_reg_TACO1-like"/>
</dbReference>
<reference evidence="7 8" key="1">
    <citation type="submission" date="2017-09" db="EMBL/GenBank/DDBJ databases">
        <authorList>
            <person name="Ehlers B."/>
            <person name="Leendertz F.H."/>
        </authorList>
    </citation>
    <scope>NUCLEOTIDE SEQUENCE [LARGE SCALE GENOMIC DNA]</scope>
    <source>
        <strain evidence="7 8">USBA 140</strain>
    </source>
</reference>